<feature type="region of interest" description="Disordered" evidence="5">
    <location>
        <begin position="72"/>
        <end position="108"/>
    </location>
</feature>
<dbReference type="InterPro" id="IPR013324">
    <property type="entry name" value="RNA_pol_sigma_r3/r4-like"/>
</dbReference>
<dbReference type="Pfam" id="PF04542">
    <property type="entry name" value="Sigma70_r2"/>
    <property type="match status" value="1"/>
</dbReference>
<dbReference type="CDD" id="cd06171">
    <property type="entry name" value="Sigma70_r4"/>
    <property type="match status" value="1"/>
</dbReference>
<comment type="caution">
    <text evidence="8">The sequence shown here is derived from an EMBL/GenBank/DDBJ whole genome shotgun (WGS) entry which is preliminary data.</text>
</comment>
<feature type="domain" description="RNA polymerase sigma-70 region 2" evidence="6">
    <location>
        <begin position="171"/>
        <end position="240"/>
    </location>
</feature>
<dbReference type="Pfam" id="PF04545">
    <property type="entry name" value="Sigma70_r4"/>
    <property type="match status" value="1"/>
</dbReference>
<dbReference type="SUPFAM" id="SSF88946">
    <property type="entry name" value="Sigma2 domain of RNA polymerase sigma factors"/>
    <property type="match status" value="1"/>
</dbReference>
<dbReference type="AlphaFoldDB" id="A0A8H9FWE3"/>
<evidence type="ECO:0000259" key="6">
    <source>
        <dbReference type="Pfam" id="PF04542"/>
    </source>
</evidence>
<protein>
    <recommendedName>
        <fullName evidence="10">Sigma-70 family RNA polymerase sigma factor</fullName>
    </recommendedName>
</protein>
<reference evidence="8" key="2">
    <citation type="submission" date="2020-09" db="EMBL/GenBank/DDBJ databases">
        <authorList>
            <person name="Sun Q."/>
            <person name="Zhou Y."/>
        </authorList>
    </citation>
    <scope>NUCLEOTIDE SEQUENCE</scope>
    <source>
        <strain evidence="8">CGMCC 1.10749</strain>
    </source>
</reference>
<name>A0A8H9FWE3_9MICO</name>
<evidence type="ECO:0000313" key="8">
    <source>
        <dbReference type="EMBL" id="GGB90047.1"/>
    </source>
</evidence>
<dbReference type="PRINTS" id="PR00046">
    <property type="entry name" value="SIGMA70FCT"/>
</dbReference>
<dbReference type="InterPro" id="IPR036388">
    <property type="entry name" value="WH-like_DNA-bd_sf"/>
</dbReference>
<keyword evidence="1" id="KW-0805">Transcription regulation</keyword>
<keyword evidence="4" id="KW-0804">Transcription</keyword>
<accession>A0A8H9FWE3</accession>
<dbReference type="GO" id="GO:0016987">
    <property type="term" value="F:sigma factor activity"/>
    <property type="evidence" value="ECO:0007669"/>
    <property type="project" value="UniProtKB-KW"/>
</dbReference>
<evidence type="ECO:0000256" key="1">
    <source>
        <dbReference type="ARBA" id="ARBA00023015"/>
    </source>
</evidence>
<evidence type="ECO:0000256" key="4">
    <source>
        <dbReference type="ARBA" id="ARBA00023163"/>
    </source>
</evidence>
<gene>
    <name evidence="8" type="ORF">GCM10011314_32390</name>
</gene>
<evidence type="ECO:0000313" key="9">
    <source>
        <dbReference type="Proteomes" id="UP000628079"/>
    </source>
</evidence>
<dbReference type="PANTHER" id="PTHR30603:SF47">
    <property type="entry name" value="RNA POLYMERASE SIGMA FACTOR SIGD, CHLOROPLASTIC"/>
    <property type="match status" value="1"/>
</dbReference>
<dbReference type="InterPro" id="IPR007630">
    <property type="entry name" value="RNA_pol_sigma70_r4"/>
</dbReference>
<dbReference type="InterPro" id="IPR050239">
    <property type="entry name" value="Sigma-70_RNA_pol_init_factors"/>
</dbReference>
<dbReference type="InterPro" id="IPR013325">
    <property type="entry name" value="RNA_pol_sigma_r2"/>
</dbReference>
<dbReference type="NCBIfam" id="TIGR02937">
    <property type="entry name" value="sigma70-ECF"/>
    <property type="match status" value="1"/>
</dbReference>
<dbReference type="InterPro" id="IPR014284">
    <property type="entry name" value="RNA_pol_sigma-70_dom"/>
</dbReference>
<keyword evidence="2" id="KW-0731">Sigma factor</keyword>
<evidence type="ECO:0000256" key="3">
    <source>
        <dbReference type="ARBA" id="ARBA00023125"/>
    </source>
</evidence>
<keyword evidence="3" id="KW-0238">DNA-binding</keyword>
<dbReference type="Proteomes" id="UP000628079">
    <property type="component" value="Unassembled WGS sequence"/>
</dbReference>
<dbReference type="InterPro" id="IPR000943">
    <property type="entry name" value="RNA_pol_sigma70"/>
</dbReference>
<dbReference type="RefSeq" id="WP_052116879.1">
    <property type="nucleotide sequence ID" value="NZ_BMEA01000005.1"/>
</dbReference>
<dbReference type="GO" id="GO:0003677">
    <property type="term" value="F:DNA binding"/>
    <property type="evidence" value="ECO:0007669"/>
    <property type="project" value="UniProtKB-KW"/>
</dbReference>
<organism evidence="8 9">
    <name type="scientific">Knoellia flava</name>
    <dbReference type="NCBI Taxonomy" id="913969"/>
    <lineage>
        <taxon>Bacteria</taxon>
        <taxon>Bacillati</taxon>
        <taxon>Actinomycetota</taxon>
        <taxon>Actinomycetes</taxon>
        <taxon>Micrococcales</taxon>
        <taxon>Intrasporangiaceae</taxon>
        <taxon>Knoellia</taxon>
    </lineage>
</organism>
<feature type="domain" description="RNA polymerase sigma-70 region 4" evidence="7">
    <location>
        <begin position="338"/>
        <end position="391"/>
    </location>
</feature>
<dbReference type="SUPFAM" id="SSF88659">
    <property type="entry name" value="Sigma3 and sigma4 domains of RNA polymerase sigma factors"/>
    <property type="match status" value="2"/>
</dbReference>
<evidence type="ECO:0000259" key="7">
    <source>
        <dbReference type="Pfam" id="PF04545"/>
    </source>
</evidence>
<dbReference type="GO" id="GO:0006352">
    <property type="term" value="P:DNA-templated transcription initiation"/>
    <property type="evidence" value="ECO:0007669"/>
    <property type="project" value="InterPro"/>
</dbReference>
<dbReference type="InterPro" id="IPR007627">
    <property type="entry name" value="RNA_pol_sigma70_r2"/>
</dbReference>
<dbReference type="Gene3D" id="1.10.601.10">
    <property type="entry name" value="RNA Polymerase Primary Sigma Factor"/>
    <property type="match status" value="1"/>
</dbReference>
<evidence type="ECO:0000256" key="2">
    <source>
        <dbReference type="ARBA" id="ARBA00023082"/>
    </source>
</evidence>
<evidence type="ECO:0008006" key="10">
    <source>
        <dbReference type="Google" id="ProtNLM"/>
    </source>
</evidence>
<dbReference type="PANTHER" id="PTHR30603">
    <property type="entry name" value="RNA POLYMERASE SIGMA FACTOR RPO"/>
    <property type="match status" value="1"/>
</dbReference>
<reference evidence="8" key="1">
    <citation type="journal article" date="2014" name="Int. J. Syst. Evol. Microbiol.">
        <title>Complete genome sequence of Corynebacterium casei LMG S-19264T (=DSM 44701T), isolated from a smear-ripened cheese.</title>
        <authorList>
            <consortium name="US DOE Joint Genome Institute (JGI-PGF)"/>
            <person name="Walter F."/>
            <person name="Albersmeier A."/>
            <person name="Kalinowski J."/>
            <person name="Ruckert C."/>
        </authorList>
    </citation>
    <scope>NUCLEOTIDE SEQUENCE</scope>
    <source>
        <strain evidence="8">CGMCC 1.10749</strain>
    </source>
</reference>
<feature type="compositionally biased region" description="Basic and acidic residues" evidence="5">
    <location>
        <begin position="80"/>
        <end position="96"/>
    </location>
</feature>
<proteinExistence type="predicted"/>
<dbReference type="Gene3D" id="1.10.10.10">
    <property type="entry name" value="Winged helix-like DNA-binding domain superfamily/Winged helix DNA-binding domain"/>
    <property type="match status" value="2"/>
</dbReference>
<dbReference type="EMBL" id="BMEA01000005">
    <property type="protein sequence ID" value="GGB90047.1"/>
    <property type="molecule type" value="Genomic_DNA"/>
</dbReference>
<sequence>MTHTPITHPGPSRRRVDRASDHALRSAIQALGPYIEDNAVGWDRVQVALDAANADDGVRRELTSALRDAGIIVRGGPPESSHRPAESAVPVDDHLSGQDPAESGASEEHALAAARRVMERDRHRRRLDNVLLTAQEEVGLGLIIQDGSTEQLEGGAMACFTGERRRAAETLYLHNTRLAWSVAQKYTGQGLELEELAQCAMVGLVRAVELFDPHTGNKFSTYATWWLRQAVTRAIANEGRLIRVPVHMHDRIHKVWHTRELLSAEGTPPRVADLARACDLRPKDVIECLILRSSIRSLDEQIGDGGTSLGDLLDLPDRQPSAYDILLEDLKREQIHAVLDTLSEREAGVISMRFGLTNGTPMTLDAIGEVYGVTRERIRQVEKKVMEKLRHPARADALRPYL</sequence>
<evidence type="ECO:0000256" key="5">
    <source>
        <dbReference type="SAM" id="MobiDB-lite"/>
    </source>
</evidence>